<gene>
    <name evidence="2" type="ORF">EUGRSUZ_L02640</name>
</gene>
<keyword evidence="1" id="KW-1133">Transmembrane helix</keyword>
<dbReference type="Proteomes" id="UP000030711">
    <property type="component" value="Unassembled WGS sequence"/>
</dbReference>
<keyword evidence="1" id="KW-0812">Transmembrane</keyword>
<accession>A0AAD9T905</accession>
<proteinExistence type="predicted"/>
<organism evidence="2 3">
    <name type="scientific">Eucalyptus grandis</name>
    <name type="common">Flooded gum</name>
    <dbReference type="NCBI Taxonomy" id="71139"/>
    <lineage>
        <taxon>Eukaryota</taxon>
        <taxon>Viridiplantae</taxon>
        <taxon>Streptophyta</taxon>
        <taxon>Embryophyta</taxon>
        <taxon>Tracheophyta</taxon>
        <taxon>Spermatophyta</taxon>
        <taxon>Magnoliopsida</taxon>
        <taxon>eudicotyledons</taxon>
        <taxon>Gunneridae</taxon>
        <taxon>Pentapetalae</taxon>
        <taxon>rosids</taxon>
        <taxon>malvids</taxon>
        <taxon>Myrtales</taxon>
        <taxon>Myrtaceae</taxon>
        <taxon>Myrtoideae</taxon>
        <taxon>Eucalypteae</taxon>
        <taxon>Eucalyptus</taxon>
    </lineage>
</organism>
<evidence type="ECO:0000313" key="3">
    <source>
        <dbReference type="Proteomes" id="UP000030711"/>
    </source>
</evidence>
<protein>
    <submittedName>
        <fullName evidence="2">Uncharacterized protein</fullName>
    </submittedName>
</protein>
<sequence>MSISKASDPKPPPVIGKMGPYTVFVTPTPTPEPAGPVLDSRVEVAPPPVRPPPHRFGNAVASRPLVDRGSVLAFFKNAASKLQNAQSSLDNHMARWLGLDQSRYQWALDNYYDNQRSVSFTKVLIFLRLCCPLDLPLSVLSGLLSLFPSLYVMILRKVACFMSSAPYIRC</sequence>
<feature type="transmembrane region" description="Helical" evidence="1">
    <location>
        <begin position="135"/>
        <end position="154"/>
    </location>
</feature>
<evidence type="ECO:0000256" key="1">
    <source>
        <dbReference type="SAM" id="Phobius"/>
    </source>
</evidence>
<keyword evidence="1" id="KW-0472">Membrane</keyword>
<dbReference type="EMBL" id="MU849378">
    <property type="protein sequence ID" value="KAK2631644.1"/>
    <property type="molecule type" value="Genomic_DNA"/>
</dbReference>
<dbReference type="PANTHER" id="PTHR37376">
    <property type="entry name" value="EXPRESSED PROTEIN"/>
    <property type="match status" value="1"/>
</dbReference>
<name>A0AAD9T905_EUCGR</name>
<keyword evidence="3" id="KW-1185">Reference proteome</keyword>
<evidence type="ECO:0000313" key="2">
    <source>
        <dbReference type="EMBL" id="KAK2631644.1"/>
    </source>
</evidence>
<comment type="caution">
    <text evidence="2">The sequence shown here is derived from an EMBL/GenBank/DDBJ whole genome shotgun (WGS) entry which is preliminary data.</text>
</comment>
<dbReference type="AlphaFoldDB" id="A0AAD9T905"/>
<reference evidence="2 3" key="1">
    <citation type="journal article" date="2014" name="Nature">
        <title>The genome of Eucalyptus grandis.</title>
        <authorList>
            <person name="Myburg A.A."/>
            <person name="Grattapaglia D."/>
            <person name="Tuskan G.A."/>
            <person name="Hellsten U."/>
            <person name="Hayes R.D."/>
            <person name="Grimwood J."/>
            <person name="Jenkins J."/>
            <person name="Lindquist E."/>
            <person name="Tice H."/>
            <person name="Bauer D."/>
            <person name="Goodstein D.M."/>
            <person name="Dubchak I."/>
            <person name="Poliakov A."/>
            <person name="Mizrachi E."/>
            <person name="Kullan A.R."/>
            <person name="Hussey S.G."/>
            <person name="Pinard D."/>
            <person name="van der Merwe K."/>
            <person name="Singh P."/>
            <person name="van Jaarsveld I."/>
            <person name="Silva-Junior O.B."/>
            <person name="Togawa R.C."/>
            <person name="Pappas M.R."/>
            <person name="Faria D.A."/>
            <person name="Sansaloni C.P."/>
            <person name="Petroli C.D."/>
            <person name="Yang X."/>
            <person name="Ranjan P."/>
            <person name="Tschaplinski T.J."/>
            <person name="Ye C.Y."/>
            <person name="Li T."/>
            <person name="Sterck L."/>
            <person name="Vanneste K."/>
            <person name="Murat F."/>
            <person name="Soler M."/>
            <person name="Clemente H.S."/>
            <person name="Saidi N."/>
            <person name="Cassan-Wang H."/>
            <person name="Dunand C."/>
            <person name="Hefer C.A."/>
            <person name="Bornberg-Bauer E."/>
            <person name="Kersting A.R."/>
            <person name="Vining K."/>
            <person name="Amarasinghe V."/>
            <person name="Ranik M."/>
            <person name="Naithani S."/>
            <person name="Elser J."/>
            <person name="Boyd A.E."/>
            <person name="Liston A."/>
            <person name="Spatafora J.W."/>
            <person name="Dharmwardhana P."/>
            <person name="Raja R."/>
            <person name="Sullivan C."/>
            <person name="Romanel E."/>
            <person name="Alves-Ferreira M."/>
            <person name="Kulheim C."/>
            <person name="Foley W."/>
            <person name="Carocha V."/>
            <person name="Paiva J."/>
            <person name="Kudrna D."/>
            <person name="Brommonschenkel S.H."/>
            <person name="Pasquali G."/>
            <person name="Byrne M."/>
            <person name="Rigault P."/>
            <person name="Tibbits J."/>
            <person name="Spokevicius A."/>
            <person name="Jones R.C."/>
            <person name="Steane D.A."/>
            <person name="Vaillancourt R.E."/>
            <person name="Potts B.M."/>
            <person name="Joubert F."/>
            <person name="Barry K."/>
            <person name="Pappas G.J."/>
            <person name="Strauss S.H."/>
            <person name="Jaiswal P."/>
            <person name="Grima-Pettenati J."/>
            <person name="Salse J."/>
            <person name="Van de Peer Y."/>
            <person name="Rokhsar D.S."/>
            <person name="Schmutz J."/>
        </authorList>
    </citation>
    <scope>NUCLEOTIDE SEQUENCE [LARGE SCALE GENOMIC DNA]</scope>
    <source>
        <strain evidence="3">cv. BRASUZ1</strain>
        <tissue evidence="2">Leaf extractions</tissue>
    </source>
</reference>
<dbReference type="PANTHER" id="PTHR37376:SF1">
    <property type="entry name" value="EXPRESSED PROTEIN"/>
    <property type="match status" value="1"/>
</dbReference>